<dbReference type="InterPro" id="IPR001810">
    <property type="entry name" value="F-box_dom"/>
</dbReference>
<dbReference type="OrthoDB" id="10513140at2759"/>
<dbReference type="InterPro" id="IPR036047">
    <property type="entry name" value="F-box-like_dom_sf"/>
</dbReference>
<dbReference type="Pfam" id="PF12937">
    <property type="entry name" value="F-box-like"/>
    <property type="match status" value="1"/>
</dbReference>
<dbReference type="EMBL" id="BQFW01000011">
    <property type="protein sequence ID" value="GJJ75915.1"/>
    <property type="molecule type" value="Genomic_DNA"/>
</dbReference>
<sequence>MHSQQSALERVLGLPELHLQVERYLSIKDLSRCCQVSRFFYALWNRTLWSKIRTGRHGLPEFLDKYCHWVESWERMPTAGGYTILDELDQVRTSCYHLSKAHISFSDLDPCGFMRHFMGLTEERVEEGGTEVEDNRREKRYFGLFVPGRVIFLDNDDNDGSLTRQWLHGQPPQQFVPKSSHSEDAPLALALPNAFLSNQLRLLELASPGTNLPLLDWLTRAAVEGHLQGLERFKFKLINNPWVKGWNTSRSSILQFLGACPRLLVYDAPDVVVKGDEPRVLLNADIATAYPTGPWTASHFQAKGGSRRKMIPLKELYLAAVDLYLVDEDEYEDDDGQTVLLKKDRLMMEFFLHLPRLVRLTFHDEVEEETTIQALELAYLPHPSLSVTGGTIPDLFDRARPISAFPPCEGSPARFFSDQEYKEREDQRFDYYRLEHFRNLGRDYGPHVGLLHESIEYTILSRGRFVTFPWLKLSRLEFSSPYSLPDNFLEILSEQESIRRHLRSFVINISWNPVERDGTVSFLYLFKAKSISRFLSSCDELREIHLPISWRDQSGFFTVEESSLWSRPWMPLTRGGKGLEENTGCRDKLEIVKFVSVRLDYENDGGVTENEAFREWMASLKSLRSLTIHGAGIHLEALIDLSLPSTPSADTLEKKELVCGQLRELQISTPTWNKRLNVNHVQRLARRMPKLRYLSLPEDAIEPEAEEWIENYCPRLSNYVEDGDESDEEY</sequence>
<accession>A0A9P3HFP5</accession>
<comment type="caution">
    <text evidence="2">The sequence shown here is derived from an EMBL/GenBank/DDBJ whole genome shotgun (WGS) entry which is preliminary data.</text>
</comment>
<evidence type="ECO:0000259" key="1">
    <source>
        <dbReference type="Pfam" id="PF12937"/>
    </source>
</evidence>
<evidence type="ECO:0000313" key="2">
    <source>
        <dbReference type="EMBL" id="GJJ75915.1"/>
    </source>
</evidence>
<reference evidence="2" key="1">
    <citation type="submission" date="2021-11" db="EMBL/GenBank/DDBJ databases">
        <authorList>
            <person name="Herlambang A."/>
            <person name="Guo Y."/>
            <person name="Takashima Y."/>
            <person name="Nishizawa T."/>
        </authorList>
    </citation>
    <scope>NUCLEOTIDE SEQUENCE</scope>
    <source>
        <strain evidence="2">E1425</strain>
    </source>
</reference>
<dbReference type="Gene3D" id="3.80.10.10">
    <property type="entry name" value="Ribonuclease Inhibitor"/>
    <property type="match status" value="1"/>
</dbReference>
<keyword evidence="3" id="KW-1185">Reference proteome</keyword>
<evidence type="ECO:0000313" key="3">
    <source>
        <dbReference type="Proteomes" id="UP000827284"/>
    </source>
</evidence>
<dbReference type="AlphaFoldDB" id="A0A9P3HFP5"/>
<feature type="domain" description="F-box" evidence="1">
    <location>
        <begin position="15"/>
        <end position="52"/>
    </location>
</feature>
<name>A0A9P3HFP5_9FUNG</name>
<dbReference type="InterPro" id="IPR032675">
    <property type="entry name" value="LRR_dom_sf"/>
</dbReference>
<dbReference type="SUPFAM" id="SSF52047">
    <property type="entry name" value="RNI-like"/>
    <property type="match status" value="1"/>
</dbReference>
<protein>
    <recommendedName>
        <fullName evidence="1">F-box domain-containing protein</fullName>
    </recommendedName>
</protein>
<dbReference type="Proteomes" id="UP000827284">
    <property type="component" value="Unassembled WGS sequence"/>
</dbReference>
<proteinExistence type="predicted"/>
<reference evidence="2" key="2">
    <citation type="journal article" date="2022" name="Microbiol. Resour. Announc.">
        <title>Whole-Genome Sequence of Entomortierella parvispora E1425, a Mucoromycotan Fungus Associated with Burkholderiaceae-Related Endosymbiotic Bacteria.</title>
        <authorList>
            <person name="Herlambang A."/>
            <person name="Guo Y."/>
            <person name="Takashima Y."/>
            <person name="Narisawa K."/>
            <person name="Ohta H."/>
            <person name="Nishizawa T."/>
        </authorList>
    </citation>
    <scope>NUCLEOTIDE SEQUENCE</scope>
    <source>
        <strain evidence="2">E1425</strain>
    </source>
</reference>
<gene>
    <name evidence="2" type="ORF">EMPS_08273</name>
</gene>
<dbReference type="SUPFAM" id="SSF81383">
    <property type="entry name" value="F-box domain"/>
    <property type="match status" value="1"/>
</dbReference>
<organism evidence="2 3">
    <name type="scientific">Entomortierella parvispora</name>
    <dbReference type="NCBI Taxonomy" id="205924"/>
    <lineage>
        <taxon>Eukaryota</taxon>
        <taxon>Fungi</taxon>
        <taxon>Fungi incertae sedis</taxon>
        <taxon>Mucoromycota</taxon>
        <taxon>Mortierellomycotina</taxon>
        <taxon>Mortierellomycetes</taxon>
        <taxon>Mortierellales</taxon>
        <taxon>Mortierellaceae</taxon>
        <taxon>Entomortierella</taxon>
    </lineage>
</organism>